<evidence type="ECO:0000256" key="3">
    <source>
        <dbReference type="ARBA" id="ARBA00023186"/>
    </source>
</evidence>
<sequence>MQTLSTPSIAPEAASPLLDERELSKLHWRCRRGLLENDLFIEKFFHRFESTLTRRHAQGLNALMDLADNDLLDLLLRRREPSGEQDTQEAREVLGMLRQSGGATAVHA</sequence>
<comment type="caution">
    <text evidence="4">The sequence shown here is derived from an EMBL/GenBank/DDBJ whole genome shotgun (WGS) entry which is preliminary data.</text>
</comment>
<keyword evidence="3" id="KW-0143">Chaperone</keyword>
<evidence type="ECO:0000256" key="1">
    <source>
        <dbReference type="ARBA" id="ARBA00008571"/>
    </source>
</evidence>
<organism evidence="4 5">
    <name type="scientific">Acidovorax delafieldii</name>
    <name type="common">Pseudomonas delafieldii</name>
    <dbReference type="NCBI Taxonomy" id="47920"/>
    <lineage>
        <taxon>Bacteria</taxon>
        <taxon>Pseudomonadati</taxon>
        <taxon>Pseudomonadota</taxon>
        <taxon>Betaproteobacteria</taxon>
        <taxon>Burkholderiales</taxon>
        <taxon>Comamonadaceae</taxon>
        <taxon>Acidovorax</taxon>
    </lineage>
</organism>
<dbReference type="InterPro" id="IPR005631">
    <property type="entry name" value="SDH"/>
</dbReference>
<dbReference type="EMBL" id="VJWE01000014">
    <property type="protein sequence ID" value="TWG36695.1"/>
    <property type="molecule type" value="Genomic_DNA"/>
</dbReference>
<accession>A0A561XKQ6</accession>
<proteinExistence type="inferred from homology"/>
<comment type="similarity">
    <text evidence="1">Belongs to the SdhE FAD assembly factor family.</text>
</comment>
<evidence type="ECO:0000256" key="2">
    <source>
        <dbReference type="ARBA" id="ARBA00019418"/>
    </source>
</evidence>
<name>A0A561XKQ6_ACIDE</name>
<dbReference type="GeneID" id="51112138"/>
<evidence type="ECO:0000313" key="4">
    <source>
        <dbReference type="EMBL" id="TWG36695.1"/>
    </source>
</evidence>
<protein>
    <recommendedName>
        <fullName evidence="2">FAD assembly factor SdhE</fullName>
    </recommendedName>
</protein>
<evidence type="ECO:0000313" key="5">
    <source>
        <dbReference type="Proteomes" id="UP000321485"/>
    </source>
</evidence>
<dbReference type="Gene3D" id="1.10.150.250">
    <property type="entry name" value="Flavinator of succinate dehydrogenase"/>
    <property type="match status" value="1"/>
</dbReference>
<dbReference type="Pfam" id="PF03937">
    <property type="entry name" value="Sdh5"/>
    <property type="match status" value="1"/>
</dbReference>
<dbReference type="RefSeq" id="WP_056064900.1">
    <property type="nucleotide sequence ID" value="NZ_CAXUSK020000001.1"/>
</dbReference>
<gene>
    <name evidence="4" type="ORF">ATF69_3085</name>
</gene>
<dbReference type="SUPFAM" id="SSF109910">
    <property type="entry name" value="YgfY-like"/>
    <property type="match status" value="1"/>
</dbReference>
<dbReference type="Proteomes" id="UP000321485">
    <property type="component" value="Unassembled WGS sequence"/>
</dbReference>
<dbReference type="InterPro" id="IPR036714">
    <property type="entry name" value="SDH_sf"/>
</dbReference>
<reference evidence="4 5" key="1">
    <citation type="journal article" date="2015" name="Stand. Genomic Sci.">
        <title>Genomic Encyclopedia of Bacterial and Archaeal Type Strains, Phase III: the genomes of soil and plant-associated and newly described type strains.</title>
        <authorList>
            <person name="Whitman W.B."/>
            <person name="Woyke T."/>
            <person name="Klenk H.P."/>
            <person name="Zhou Y."/>
            <person name="Lilburn T.G."/>
            <person name="Beck B.J."/>
            <person name="De Vos P."/>
            <person name="Vandamme P."/>
            <person name="Eisen J.A."/>
            <person name="Garrity G."/>
            <person name="Hugenholtz P."/>
            <person name="Kyrpides N.C."/>
        </authorList>
    </citation>
    <scope>NUCLEOTIDE SEQUENCE [LARGE SCALE GENOMIC DNA]</scope>
    <source>
        <strain evidence="4 5">DSM 64</strain>
    </source>
</reference>
<dbReference type="AlphaFoldDB" id="A0A561XKQ6"/>